<dbReference type="PANTHER" id="PTHR35245:SF1">
    <property type="match status" value="1"/>
</dbReference>
<dbReference type="Proteomes" id="UP001652625">
    <property type="component" value="Chromosome 04"/>
</dbReference>
<keyword evidence="4" id="KW-1185">Reference proteome</keyword>
<feature type="compositionally biased region" description="Basic residues" evidence="2">
    <location>
        <begin position="217"/>
        <end position="227"/>
    </location>
</feature>
<dbReference type="PANTHER" id="PTHR35245">
    <property type="match status" value="1"/>
</dbReference>
<proteinExistence type="predicted"/>
<feature type="compositionally biased region" description="Acidic residues" evidence="2">
    <location>
        <begin position="684"/>
        <end position="701"/>
    </location>
</feature>
<feature type="region of interest" description="Disordered" evidence="2">
    <location>
        <begin position="590"/>
        <end position="620"/>
    </location>
</feature>
<reference evidence="5" key="1">
    <citation type="submission" date="2025-08" db="UniProtKB">
        <authorList>
            <consortium name="RefSeq"/>
        </authorList>
    </citation>
    <scope>IDENTIFICATION</scope>
</reference>
<dbReference type="GeneID" id="101239132"/>
<sequence length="1554" mass="171635">MDKKIIDDFERERDVLIKELDYQRELSKSNFLIFKQKIISTGELLAEFHRKCQELETQKKNTNELKLKLEICYAETGSLRIQLEKALQANEPLKKTLRRFENEKAQLESEVQQLKNVLKSKEAEIIELKKVSYSSQMVQDTLKKTKCETEKEHERDKKKVLNQAKLLDQLNKKLQELRAKSKEDVRFLRQLERENAKLKEKNILKNNNQTNSDSKKSSKKKSNRGKASRSSPSGVLSPSPSPPHSPSSVRHLKYRGKRKVIKKSKSPIPYDNKDLRSPTSSCATSSGSSTDSESEALDGFELQQLLEHTNKLMPDIYKTLYPVLSPIPASPNSKKKEQSGLTLALTSKDLNEATDFMKSINNVDGLSTDINNDRDSLKDVIVQNDQIKNECDSNVFTKKEGDDNSLNETDNNILDGADDNSLDGTDDKALNGTEGNALDGTNNNALVGTDGYMLNETHDNAMDGTNSNAFDGTYCNVLGQTDGYVLDENDDNALNGTDNNALSGIDNNALNRADDNALGRTDGYTFGGTDDNALDVADDNALDVADDNALGSTDGNTFGGTDDNALDVPDDNALDVADDNALDRTDCNALGGTDDNALNVANDNPLGGTDDNALDVADDNTLGGTDDNALYVADDNASGGTGDNALNGTDDNALDGTDDNALDGTDDNALDGSNGNALDRTDDNALDETDCNALDGTDDNDLNGADDNALDGTDDNALDGIDDNALDGAGDNALNRTDDNVIDRVDNNALNRIDDNVFDGTGDNALDGANGNASDRTYGNSLGGTDDTVLDGTGCYALDGTGDNALYGRDDSAFTKILDTINVKLRSFSPPISPIPPSPNRSLLTPLISPLSQSTHHPFHLLNPLLPRNSHFIPIISPLPQTPLPESVSPIPLSPTILSPPLIRSSALLQSENSSIFAPKPQLMQPVLKNIDDLNVEQSLSNIVKSKVECDSFVAKRALLLNETNVSRSKNTKTENSCKNFLSSTVFTKASITITSTTALVKSNFNRVPPDKKVVIKNNAESDTIVTCEKQSLKRKHLLNEENLCKKAKISKNDFTVKHISDTLKQSSEPLKQSSEPLKQSSEPLKQSSEPLKQSSEPLKQSSEPLKSSEGFDNVPQLLKTFSEKSINIQQLFAALSDKVNNSAASLSKAIVKLIVSCDEFLLPVILKLIQTNLCSECGEKPEKNCKICTPKNSRNFFETCNPISILTQVLTETEYNLLCILNELVKLPHMKKLYIFLQKRSRYAVFEGMGKRLSCEVLALCRLYAVVSRVSNKLDDLIYFLYILAYDKVPHTNFAMFFITCYSIWPSIIFQSNLISQNEDKRLEYHNVKLSPLSGAFQMIAFYEAALKEDVNSLKILEYLFSINVRVTIQFLKEYIFELFNLLCEHKFSFMVRNTDTRELNMCPYAHSTAKALVLVCTRIGWEWTYNTLILSTIIQYLIQGFAKKNIHLDNISILIRSIGFLCQYGYSCGYTNFNEISDFLVTILKTSQSIAASVSESVQVATVFALMDIIPSQSFKLMSLIEKWIEDTKDFPVPAYIKQNISRISKLIKKNK</sequence>
<evidence type="ECO:0000256" key="2">
    <source>
        <dbReference type="SAM" id="MobiDB-lite"/>
    </source>
</evidence>
<feature type="compositionally biased region" description="Basic residues" evidence="2">
    <location>
        <begin position="250"/>
        <end position="265"/>
    </location>
</feature>
<feature type="compositionally biased region" description="Polar residues" evidence="2">
    <location>
        <begin position="1066"/>
        <end position="1106"/>
    </location>
</feature>
<evidence type="ECO:0000256" key="1">
    <source>
        <dbReference type="SAM" id="Coils"/>
    </source>
</evidence>
<evidence type="ECO:0000313" key="4">
    <source>
        <dbReference type="Proteomes" id="UP001652625"/>
    </source>
</evidence>
<feature type="region of interest" description="Disordered" evidence="2">
    <location>
        <begin position="393"/>
        <end position="443"/>
    </location>
</feature>
<protein>
    <submittedName>
        <fullName evidence="5">Uncharacterized protein LOC101239132 isoform X2</fullName>
    </submittedName>
</protein>
<feature type="compositionally biased region" description="Low complexity" evidence="2">
    <location>
        <begin position="228"/>
        <end position="238"/>
    </location>
</feature>
<evidence type="ECO:0000313" key="5">
    <source>
        <dbReference type="RefSeq" id="XP_065651318.1"/>
    </source>
</evidence>
<dbReference type="Pfam" id="PF25817">
    <property type="entry name" value="ICE1_C"/>
    <property type="match status" value="1"/>
</dbReference>
<feature type="region of interest" description="Disordered" evidence="2">
    <location>
        <begin position="1066"/>
        <end position="1112"/>
    </location>
</feature>
<feature type="coiled-coil region" evidence="1">
    <location>
        <begin position="45"/>
        <end position="131"/>
    </location>
</feature>
<dbReference type="InterPro" id="IPR057881">
    <property type="entry name" value="ICE1_C"/>
</dbReference>
<feature type="domain" description="Little elongation complex subunit 1 C-terminal" evidence="3">
    <location>
        <begin position="1386"/>
        <end position="1545"/>
    </location>
</feature>
<gene>
    <name evidence="5" type="primary">LOC101239132</name>
</gene>
<accession>A0ABM4BQB1</accession>
<feature type="compositionally biased region" description="Acidic residues" evidence="2">
    <location>
        <begin position="652"/>
        <end position="669"/>
    </location>
</feature>
<name>A0ABM4BQB1_HYDVU</name>
<evidence type="ECO:0000259" key="3">
    <source>
        <dbReference type="Pfam" id="PF25817"/>
    </source>
</evidence>
<feature type="region of interest" description="Disordered" evidence="2">
    <location>
        <begin position="198"/>
        <end position="295"/>
    </location>
</feature>
<keyword evidence="1" id="KW-0175">Coiled coil</keyword>
<feature type="region of interest" description="Disordered" evidence="2">
    <location>
        <begin position="633"/>
        <end position="716"/>
    </location>
</feature>
<organism evidence="4 5">
    <name type="scientific">Hydra vulgaris</name>
    <name type="common">Hydra</name>
    <name type="synonym">Hydra attenuata</name>
    <dbReference type="NCBI Taxonomy" id="6087"/>
    <lineage>
        <taxon>Eukaryota</taxon>
        <taxon>Metazoa</taxon>
        <taxon>Cnidaria</taxon>
        <taxon>Hydrozoa</taxon>
        <taxon>Hydroidolina</taxon>
        <taxon>Anthoathecata</taxon>
        <taxon>Aplanulata</taxon>
        <taxon>Hydridae</taxon>
        <taxon>Hydra</taxon>
    </lineage>
</organism>
<feature type="compositionally biased region" description="Basic and acidic residues" evidence="2">
    <location>
        <begin position="393"/>
        <end position="402"/>
    </location>
</feature>
<feature type="compositionally biased region" description="Low complexity" evidence="2">
    <location>
        <begin position="277"/>
        <end position="291"/>
    </location>
</feature>
<dbReference type="RefSeq" id="XP_065651318.1">
    <property type="nucleotide sequence ID" value="XM_065795246.1"/>
</dbReference>